<dbReference type="Gene3D" id="3.90.1150.130">
    <property type="match status" value="1"/>
</dbReference>
<dbReference type="Pfam" id="PF22475">
    <property type="entry name" value="YhfS-like_C"/>
    <property type="match status" value="1"/>
</dbReference>
<dbReference type="GO" id="GO:0005737">
    <property type="term" value="C:cytoplasm"/>
    <property type="evidence" value="ECO:0007669"/>
    <property type="project" value="TreeGrafter"/>
</dbReference>
<dbReference type="InterPro" id="IPR000192">
    <property type="entry name" value="Aminotrans_V_dom"/>
</dbReference>
<dbReference type="PANTHER" id="PTHR43797:SF2">
    <property type="entry name" value="HOMOCYSTEINE_CYSTEINE SYNTHASE"/>
    <property type="match status" value="1"/>
</dbReference>
<dbReference type="Pfam" id="PF00266">
    <property type="entry name" value="Aminotran_5"/>
    <property type="match status" value="1"/>
</dbReference>
<dbReference type="InterPro" id="IPR054718">
    <property type="entry name" value="YhfS-like_C"/>
</dbReference>
<feature type="domain" description="YhfS-like C-terminal" evidence="3">
    <location>
        <begin position="259"/>
        <end position="359"/>
    </location>
</feature>
<gene>
    <name evidence="4" type="primary">sufS</name>
    <name evidence="4" type="ORF">Xbud_01454</name>
</gene>
<dbReference type="Proteomes" id="UP000225833">
    <property type="component" value="Unassembled WGS sequence"/>
</dbReference>
<comment type="caution">
    <text evidence="4">The sequence shown here is derived from an EMBL/GenBank/DDBJ whole genome shotgun (WGS) entry which is preliminary data.</text>
</comment>
<dbReference type="InterPro" id="IPR015421">
    <property type="entry name" value="PyrdxlP-dep_Trfase_major"/>
</dbReference>
<name>A0A2D0J269_XENBU</name>
<dbReference type="EMBL" id="NIBS01000005">
    <property type="protein sequence ID" value="PHM28445.1"/>
    <property type="molecule type" value="Genomic_DNA"/>
</dbReference>
<dbReference type="GO" id="GO:0003961">
    <property type="term" value="F:O-acetylhomoserine aminocarboxypropyltransferase activity"/>
    <property type="evidence" value="ECO:0007669"/>
    <property type="project" value="TreeGrafter"/>
</dbReference>
<sequence length="372" mass="40981">MKTAPLQSYPLKSMTMAQAQQQQFKLVDIICRHFPGADFLSQGDLGLVPDLHQPRMTQRIERVIAEYFGAEAAAFVNGAGTGALRSGLAALLRPHETLLVHDAPVYPTTKTSIEQMGLNVVYADFNCTNQLETSIKQYQPATCLIQHTRQKIDDCYALQNIIAILNQYHIPSLVDDNYAAMKVPHIGCEYGATLSAFSCFKLLGPQGVGVVVGRQAVIDKLRHGMYSGGCQIQGYQAMEALRGLVFAPVMHAVQSEVNESLVTRLNQGEVPQVKRAFIANAQSKVVLVEFYEPIADAVLATAHTLGALPYPVGAESKFEIPPLFYRISDTFRQADPTLEKRMIRINPNRSGAETIMRILQASSRLNISGKYL</sequence>
<dbReference type="InterPro" id="IPR006235">
    <property type="entry name" value="OAc-hSer/O-AcSer_sulfhydrylase"/>
</dbReference>
<accession>A0A2D0J269</accession>
<keyword evidence="1" id="KW-0663">Pyridoxal phosphate</keyword>
<dbReference type="PANTHER" id="PTHR43797">
    <property type="entry name" value="HOMOCYSTEINE/CYSTEINE SYNTHASE"/>
    <property type="match status" value="1"/>
</dbReference>
<dbReference type="AlphaFoldDB" id="A0A2D0J269"/>
<organism evidence="4 5">
    <name type="scientific">Xenorhabdus budapestensis</name>
    <dbReference type="NCBI Taxonomy" id="290110"/>
    <lineage>
        <taxon>Bacteria</taxon>
        <taxon>Pseudomonadati</taxon>
        <taxon>Pseudomonadota</taxon>
        <taxon>Gammaproteobacteria</taxon>
        <taxon>Enterobacterales</taxon>
        <taxon>Morganellaceae</taxon>
        <taxon>Xenorhabdus</taxon>
    </lineage>
</organism>
<evidence type="ECO:0000259" key="3">
    <source>
        <dbReference type="Pfam" id="PF22475"/>
    </source>
</evidence>
<proteinExistence type="predicted"/>
<dbReference type="Gene3D" id="3.40.640.10">
    <property type="entry name" value="Type I PLP-dependent aspartate aminotransferase-like (Major domain)"/>
    <property type="match status" value="1"/>
</dbReference>
<evidence type="ECO:0000313" key="5">
    <source>
        <dbReference type="Proteomes" id="UP000225833"/>
    </source>
</evidence>
<dbReference type="GO" id="GO:0071269">
    <property type="term" value="P:L-homocysteine biosynthetic process"/>
    <property type="evidence" value="ECO:0007669"/>
    <property type="project" value="TreeGrafter"/>
</dbReference>
<dbReference type="EC" id="4.4.1.16" evidence="4"/>
<feature type="domain" description="Aminotransferase class V" evidence="2">
    <location>
        <begin position="115"/>
        <end position="229"/>
    </location>
</feature>
<protein>
    <submittedName>
        <fullName evidence="4">Cysteine desulfurase</fullName>
        <ecNumber evidence="4">4.4.1.16</ecNumber>
    </submittedName>
</protein>
<dbReference type="InterPro" id="IPR015424">
    <property type="entry name" value="PyrdxlP-dep_Trfase"/>
</dbReference>
<evidence type="ECO:0000313" key="4">
    <source>
        <dbReference type="EMBL" id="PHM28445.1"/>
    </source>
</evidence>
<dbReference type="GO" id="GO:0009000">
    <property type="term" value="F:selenocysteine lyase activity"/>
    <property type="evidence" value="ECO:0007669"/>
    <property type="project" value="UniProtKB-EC"/>
</dbReference>
<dbReference type="GO" id="GO:0004124">
    <property type="term" value="F:cysteine synthase activity"/>
    <property type="evidence" value="ECO:0007669"/>
    <property type="project" value="TreeGrafter"/>
</dbReference>
<evidence type="ECO:0000256" key="1">
    <source>
        <dbReference type="ARBA" id="ARBA00022898"/>
    </source>
</evidence>
<dbReference type="SUPFAM" id="SSF53383">
    <property type="entry name" value="PLP-dependent transferases"/>
    <property type="match status" value="1"/>
</dbReference>
<dbReference type="GO" id="GO:0006535">
    <property type="term" value="P:cysteine biosynthetic process from serine"/>
    <property type="evidence" value="ECO:0007669"/>
    <property type="project" value="TreeGrafter"/>
</dbReference>
<keyword evidence="4" id="KW-0456">Lyase</keyword>
<reference evidence="4 5" key="1">
    <citation type="journal article" date="2017" name="Nat. Microbiol.">
        <title>Natural product diversity associated with the nematode symbionts Photorhabdus and Xenorhabdus.</title>
        <authorList>
            <person name="Tobias N.J."/>
            <person name="Wolff H."/>
            <person name="Djahanschiri B."/>
            <person name="Grundmann F."/>
            <person name="Kronenwerth M."/>
            <person name="Shi Y.M."/>
            <person name="Simonyi S."/>
            <person name="Grun P."/>
            <person name="Shapiro-Ilan D."/>
            <person name="Pidot S.J."/>
            <person name="Stinear T.P."/>
            <person name="Ebersberger I."/>
            <person name="Bode H.B."/>
        </authorList>
    </citation>
    <scope>NUCLEOTIDE SEQUENCE [LARGE SCALE GENOMIC DNA]</scope>
    <source>
        <strain evidence="4 5">DSM 16342</strain>
    </source>
</reference>
<evidence type="ECO:0000259" key="2">
    <source>
        <dbReference type="Pfam" id="PF00266"/>
    </source>
</evidence>